<evidence type="ECO:0000313" key="4">
    <source>
        <dbReference type="Proteomes" id="UP000424527"/>
    </source>
</evidence>
<reference evidence="3 4" key="1">
    <citation type="submission" date="2019-07" db="EMBL/GenBank/DDBJ databases">
        <title>Chromosome genome assembly for large yellow croaker.</title>
        <authorList>
            <person name="Xiao S."/>
        </authorList>
    </citation>
    <scope>NUCLEOTIDE SEQUENCE [LARGE SCALE GENOMIC DNA]</scope>
    <source>
        <strain evidence="3">JMULYC20181020</strain>
        <tissue evidence="3">Muscle</tissue>
    </source>
</reference>
<feature type="transmembrane region" description="Helical" evidence="2">
    <location>
        <begin position="271"/>
        <end position="293"/>
    </location>
</feature>
<name>A0A6G0J053_LARCR</name>
<dbReference type="AlphaFoldDB" id="A0A6G0J053"/>
<keyword evidence="2" id="KW-0812">Transmembrane</keyword>
<evidence type="ECO:0000256" key="1">
    <source>
        <dbReference type="SAM" id="MobiDB-lite"/>
    </source>
</evidence>
<evidence type="ECO:0000256" key="2">
    <source>
        <dbReference type="SAM" id="Phobius"/>
    </source>
</evidence>
<organism evidence="3 4">
    <name type="scientific">Larimichthys crocea</name>
    <name type="common">Large yellow croaker</name>
    <name type="synonym">Pseudosciaena crocea</name>
    <dbReference type="NCBI Taxonomy" id="215358"/>
    <lineage>
        <taxon>Eukaryota</taxon>
        <taxon>Metazoa</taxon>
        <taxon>Chordata</taxon>
        <taxon>Craniata</taxon>
        <taxon>Vertebrata</taxon>
        <taxon>Euteleostomi</taxon>
        <taxon>Actinopterygii</taxon>
        <taxon>Neopterygii</taxon>
        <taxon>Teleostei</taxon>
        <taxon>Neoteleostei</taxon>
        <taxon>Acanthomorphata</taxon>
        <taxon>Eupercaria</taxon>
        <taxon>Sciaenidae</taxon>
        <taxon>Larimichthys</taxon>
    </lineage>
</organism>
<proteinExistence type="predicted"/>
<feature type="region of interest" description="Disordered" evidence="1">
    <location>
        <begin position="25"/>
        <end position="77"/>
    </location>
</feature>
<keyword evidence="4" id="KW-1185">Reference proteome</keyword>
<gene>
    <name evidence="3" type="ORF">D5F01_LYC03533</name>
</gene>
<protein>
    <submittedName>
        <fullName evidence="3">Uncharacterized protein</fullName>
    </submittedName>
</protein>
<keyword evidence="2" id="KW-0472">Membrane</keyword>
<comment type="caution">
    <text evidence="3">The sequence shown here is derived from an EMBL/GenBank/DDBJ whole genome shotgun (WGS) entry which is preliminary data.</text>
</comment>
<sequence length="310" mass="33722">MDETLAEICRICPPRLHFVVRVRRRPRSSISDSSNAIGPSPPHSPRGRSSPPKLPSQLYKPNTTSGSPSPSPQRRHHTTVFSSAHLGSAFSFSPYPGPGCIEPHTLVPASHFSSTFPQASLNSCAHASHHPNIPPSSFNPSLPIPSSTATAAPLAPIQTTAASTVTHGGTSSQNPFFLLPHLEFPPSLHSSPSSRLLLPPPLSPPAFQPHSSHSYTSSTPYSISKTIPELSALGQQILSELTAPEFTIAFSLYHNVICSTFPDRRSELDHYLSLIIDLALWFGGNCFYLYHILFTSQTTERLQQFNQGTY</sequence>
<dbReference type="EMBL" id="REGW02000004">
    <property type="protein sequence ID" value="KAE8296921.1"/>
    <property type="molecule type" value="Genomic_DNA"/>
</dbReference>
<keyword evidence="2" id="KW-1133">Transmembrane helix</keyword>
<dbReference type="Proteomes" id="UP000424527">
    <property type="component" value="Unassembled WGS sequence"/>
</dbReference>
<evidence type="ECO:0000313" key="3">
    <source>
        <dbReference type="EMBL" id="KAE8296921.1"/>
    </source>
</evidence>
<accession>A0A6G0J053</accession>